<reference evidence="2 3" key="1">
    <citation type="journal article" date="2018" name="Nat. Ecol. Evol.">
        <title>Pezizomycetes genomes reveal the molecular basis of ectomycorrhizal truffle lifestyle.</title>
        <authorList>
            <person name="Murat C."/>
            <person name="Payen T."/>
            <person name="Noel B."/>
            <person name="Kuo A."/>
            <person name="Morin E."/>
            <person name="Chen J."/>
            <person name="Kohler A."/>
            <person name="Krizsan K."/>
            <person name="Balestrini R."/>
            <person name="Da Silva C."/>
            <person name="Montanini B."/>
            <person name="Hainaut M."/>
            <person name="Levati E."/>
            <person name="Barry K.W."/>
            <person name="Belfiori B."/>
            <person name="Cichocki N."/>
            <person name="Clum A."/>
            <person name="Dockter R.B."/>
            <person name="Fauchery L."/>
            <person name="Guy J."/>
            <person name="Iotti M."/>
            <person name="Le Tacon F."/>
            <person name="Lindquist E.A."/>
            <person name="Lipzen A."/>
            <person name="Malagnac F."/>
            <person name="Mello A."/>
            <person name="Molinier V."/>
            <person name="Miyauchi S."/>
            <person name="Poulain J."/>
            <person name="Riccioni C."/>
            <person name="Rubini A."/>
            <person name="Sitrit Y."/>
            <person name="Splivallo R."/>
            <person name="Traeger S."/>
            <person name="Wang M."/>
            <person name="Zifcakova L."/>
            <person name="Wipf D."/>
            <person name="Zambonelli A."/>
            <person name="Paolocci F."/>
            <person name="Nowrousian M."/>
            <person name="Ottonello S."/>
            <person name="Baldrian P."/>
            <person name="Spatafora J.W."/>
            <person name="Henrissat B."/>
            <person name="Nagy L.G."/>
            <person name="Aury J.M."/>
            <person name="Wincker P."/>
            <person name="Grigoriev I.V."/>
            <person name="Bonfante P."/>
            <person name="Martin F.M."/>
        </authorList>
    </citation>
    <scope>NUCLEOTIDE SEQUENCE [LARGE SCALE GENOMIC DNA]</scope>
    <source>
        <strain evidence="2 3">120613-1</strain>
    </source>
</reference>
<sequence>MSTNQPRELPRLFKTPNNQAQTHHHRYRTPDTVASNVSNSTEDTDSSPADIILHLSNTDHAETMSSAELRTRTGGQIFLTKPVDVFQPTGKPRARRAENSEDSWLCRPTGGLSVRARTNAGAVTPTRVAMRRGVLRDGGPDKGRRPLGGVAEDGEGEEGNESIDLFETPDGEYTGSVEFYREADDLDGDVLMEDA</sequence>
<feature type="compositionally biased region" description="Polar residues" evidence="1">
    <location>
        <begin position="32"/>
        <end position="41"/>
    </location>
</feature>
<feature type="region of interest" description="Disordered" evidence="1">
    <location>
        <begin position="1"/>
        <end position="49"/>
    </location>
</feature>
<dbReference type="Proteomes" id="UP000276215">
    <property type="component" value="Unassembled WGS sequence"/>
</dbReference>
<dbReference type="EMBL" id="ML120371">
    <property type="protein sequence ID" value="RPB01730.1"/>
    <property type="molecule type" value="Genomic_DNA"/>
</dbReference>
<proteinExistence type="predicted"/>
<keyword evidence="3" id="KW-1185">Reference proteome</keyword>
<feature type="compositionally biased region" description="Basic and acidic residues" evidence="1">
    <location>
        <begin position="134"/>
        <end position="144"/>
    </location>
</feature>
<dbReference type="AlphaFoldDB" id="A0A3N4JTS2"/>
<organism evidence="2 3">
    <name type="scientific">Choiromyces venosus 120613-1</name>
    <dbReference type="NCBI Taxonomy" id="1336337"/>
    <lineage>
        <taxon>Eukaryota</taxon>
        <taxon>Fungi</taxon>
        <taxon>Dikarya</taxon>
        <taxon>Ascomycota</taxon>
        <taxon>Pezizomycotina</taxon>
        <taxon>Pezizomycetes</taxon>
        <taxon>Pezizales</taxon>
        <taxon>Tuberaceae</taxon>
        <taxon>Choiromyces</taxon>
    </lineage>
</organism>
<name>A0A3N4JTS2_9PEZI</name>
<feature type="compositionally biased region" description="Acidic residues" evidence="1">
    <location>
        <begin position="152"/>
        <end position="161"/>
    </location>
</feature>
<evidence type="ECO:0000313" key="3">
    <source>
        <dbReference type="Proteomes" id="UP000276215"/>
    </source>
</evidence>
<evidence type="ECO:0000313" key="2">
    <source>
        <dbReference type="EMBL" id="RPB01730.1"/>
    </source>
</evidence>
<evidence type="ECO:0000256" key="1">
    <source>
        <dbReference type="SAM" id="MobiDB-lite"/>
    </source>
</evidence>
<protein>
    <submittedName>
        <fullName evidence="2">Uncharacterized protein</fullName>
    </submittedName>
</protein>
<gene>
    <name evidence="2" type="ORF">L873DRAFT_1788082</name>
</gene>
<dbReference type="OrthoDB" id="5389914at2759"/>
<accession>A0A3N4JTS2</accession>
<feature type="region of interest" description="Disordered" evidence="1">
    <location>
        <begin position="134"/>
        <end position="172"/>
    </location>
</feature>